<reference evidence="5 6" key="1">
    <citation type="submission" date="2019-11" db="EMBL/GenBank/DDBJ databases">
        <title>Draft genome sequences of five Paenibacillus species of dairy origin.</title>
        <authorList>
            <person name="Olajide A.M."/>
            <person name="Chen S."/>
            <person name="Lapointe G."/>
        </authorList>
    </citation>
    <scope>NUCLEOTIDE SEQUENCE [LARGE SCALE GENOMIC DNA]</scope>
    <source>
        <strain evidence="5 6">12CR55</strain>
    </source>
</reference>
<dbReference type="GO" id="GO:0003677">
    <property type="term" value="F:DNA binding"/>
    <property type="evidence" value="ECO:0007669"/>
    <property type="project" value="UniProtKB-KW"/>
</dbReference>
<sequence>MGNQPIQFYNIPAEATLDVIGGKWKLLILCYLNCGPMRSSQFRKVIPNLSQKMLTQQLRELEEAGIINRTIYNEVPPKVFYEISELGKSLKPILDQLGEWGVQYINVSKSNNPHAKIQLGECN</sequence>
<feature type="domain" description="HTH hxlR-type" evidence="4">
    <location>
        <begin position="11"/>
        <end position="109"/>
    </location>
</feature>
<dbReference type="Pfam" id="PF01638">
    <property type="entry name" value="HxlR"/>
    <property type="match status" value="1"/>
</dbReference>
<dbReference type="CDD" id="cd00090">
    <property type="entry name" value="HTH_ARSR"/>
    <property type="match status" value="1"/>
</dbReference>
<evidence type="ECO:0000313" key="6">
    <source>
        <dbReference type="Proteomes" id="UP000447876"/>
    </source>
</evidence>
<comment type="caution">
    <text evidence="5">The sequence shown here is derived from an EMBL/GenBank/DDBJ whole genome shotgun (WGS) entry which is preliminary data.</text>
</comment>
<dbReference type="InterPro" id="IPR036390">
    <property type="entry name" value="WH_DNA-bd_sf"/>
</dbReference>
<dbReference type="AlphaFoldDB" id="A0A7X2YXJ4"/>
<evidence type="ECO:0000313" key="5">
    <source>
        <dbReference type="EMBL" id="MUG43734.1"/>
    </source>
</evidence>
<dbReference type="InterPro" id="IPR036388">
    <property type="entry name" value="WH-like_DNA-bd_sf"/>
</dbReference>
<keyword evidence="1" id="KW-0805">Transcription regulation</keyword>
<accession>A0A7X2YXJ4</accession>
<dbReference type="RefSeq" id="WP_155609198.1">
    <property type="nucleotide sequence ID" value="NZ_WNZW01000001.1"/>
</dbReference>
<dbReference type="SUPFAM" id="SSF46785">
    <property type="entry name" value="Winged helix' DNA-binding domain"/>
    <property type="match status" value="1"/>
</dbReference>
<dbReference type="InterPro" id="IPR011991">
    <property type="entry name" value="ArsR-like_HTH"/>
</dbReference>
<gene>
    <name evidence="5" type="ORF">GNP95_01760</name>
</gene>
<evidence type="ECO:0000259" key="4">
    <source>
        <dbReference type="PROSITE" id="PS51118"/>
    </source>
</evidence>
<dbReference type="SMART" id="SM00418">
    <property type="entry name" value="HTH_ARSR"/>
    <property type="match status" value="1"/>
</dbReference>
<dbReference type="GO" id="GO:0003700">
    <property type="term" value="F:DNA-binding transcription factor activity"/>
    <property type="evidence" value="ECO:0007669"/>
    <property type="project" value="InterPro"/>
</dbReference>
<dbReference type="InterPro" id="IPR002577">
    <property type="entry name" value="HTH_HxlR"/>
</dbReference>
<proteinExistence type="predicted"/>
<keyword evidence="2" id="KW-0238">DNA-binding</keyword>
<evidence type="ECO:0000256" key="1">
    <source>
        <dbReference type="ARBA" id="ARBA00023015"/>
    </source>
</evidence>
<dbReference type="PANTHER" id="PTHR33204:SF29">
    <property type="entry name" value="TRANSCRIPTIONAL REGULATOR"/>
    <property type="match status" value="1"/>
</dbReference>
<evidence type="ECO:0000256" key="2">
    <source>
        <dbReference type="ARBA" id="ARBA00023125"/>
    </source>
</evidence>
<dbReference type="PANTHER" id="PTHR33204">
    <property type="entry name" value="TRANSCRIPTIONAL REGULATOR, MARR FAMILY"/>
    <property type="match status" value="1"/>
</dbReference>
<dbReference type="EMBL" id="WNZW01000001">
    <property type="protein sequence ID" value="MUG43734.1"/>
    <property type="molecule type" value="Genomic_DNA"/>
</dbReference>
<protein>
    <submittedName>
        <fullName evidence="5">Transcriptional regulator</fullName>
    </submittedName>
</protein>
<organism evidence="5 6">
    <name type="scientific">Paenibacillus woosongensis</name>
    <dbReference type="NCBI Taxonomy" id="307580"/>
    <lineage>
        <taxon>Bacteria</taxon>
        <taxon>Bacillati</taxon>
        <taxon>Bacillota</taxon>
        <taxon>Bacilli</taxon>
        <taxon>Bacillales</taxon>
        <taxon>Paenibacillaceae</taxon>
        <taxon>Paenibacillus</taxon>
    </lineage>
</organism>
<name>A0A7X2YXJ4_9BACL</name>
<dbReference type="OrthoDB" id="9791143at2"/>
<keyword evidence="3" id="KW-0804">Transcription</keyword>
<dbReference type="Proteomes" id="UP000447876">
    <property type="component" value="Unassembled WGS sequence"/>
</dbReference>
<dbReference type="PROSITE" id="PS51118">
    <property type="entry name" value="HTH_HXLR"/>
    <property type="match status" value="1"/>
</dbReference>
<evidence type="ECO:0000256" key="3">
    <source>
        <dbReference type="ARBA" id="ARBA00023163"/>
    </source>
</evidence>
<dbReference type="Gene3D" id="1.10.10.10">
    <property type="entry name" value="Winged helix-like DNA-binding domain superfamily/Winged helix DNA-binding domain"/>
    <property type="match status" value="1"/>
</dbReference>
<dbReference type="InterPro" id="IPR001845">
    <property type="entry name" value="HTH_ArsR_DNA-bd_dom"/>
</dbReference>